<evidence type="ECO:0000256" key="3">
    <source>
        <dbReference type="ARBA" id="ARBA00023136"/>
    </source>
</evidence>
<dbReference type="AlphaFoldDB" id="A0A252AZI7"/>
<dbReference type="PANTHER" id="PTHR30332:SF24">
    <property type="entry name" value="SECRETIN GSPD-RELATED"/>
    <property type="match status" value="1"/>
</dbReference>
<dbReference type="GO" id="GO:0009306">
    <property type="term" value="P:protein secretion"/>
    <property type="evidence" value="ECO:0007669"/>
    <property type="project" value="InterPro"/>
</dbReference>
<comment type="similarity">
    <text evidence="4">Belongs to the bacterial secretin family.</text>
</comment>
<dbReference type="Pfam" id="PF00263">
    <property type="entry name" value="Secretin"/>
    <property type="match status" value="1"/>
</dbReference>
<evidence type="ECO:0000256" key="6">
    <source>
        <dbReference type="SAM" id="SignalP"/>
    </source>
</evidence>
<organism evidence="8 9">
    <name type="scientific">Acetobacter orientalis</name>
    <dbReference type="NCBI Taxonomy" id="146474"/>
    <lineage>
        <taxon>Bacteria</taxon>
        <taxon>Pseudomonadati</taxon>
        <taxon>Pseudomonadota</taxon>
        <taxon>Alphaproteobacteria</taxon>
        <taxon>Acetobacterales</taxon>
        <taxon>Acetobacteraceae</taxon>
        <taxon>Acetobacter</taxon>
    </lineage>
</organism>
<keyword evidence="3" id="KW-0472">Membrane</keyword>
<feature type="domain" description="Type II/III secretion system secretin-like" evidence="7">
    <location>
        <begin position="406"/>
        <end position="541"/>
    </location>
</feature>
<evidence type="ECO:0000256" key="2">
    <source>
        <dbReference type="ARBA" id="ARBA00022729"/>
    </source>
</evidence>
<evidence type="ECO:0000259" key="7">
    <source>
        <dbReference type="Pfam" id="PF00263"/>
    </source>
</evidence>
<dbReference type="Proteomes" id="UP000194999">
    <property type="component" value="Unassembled WGS sequence"/>
</dbReference>
<sequence length="571" mass="60027">MRLRSLALSTSMLLALGGCAQFNEARHQENAYSNRVENTHIPTRELITSSDKPYLIGEPVKPATIIPPALREAITVSWSRPLSLREAATQLTIRTGIPIRVRPDADDAAMAADAPQQSALGGMSAPSFNGTSLPAPPAIQSAVNQPTPHVNLHHTVYTQTYSGRGPWLEYTGTRRGLFATLATRFGVSERFKDGTEEFFRNITKTYVIPAFDGQTSNTSAITAVTGGGGSGNSSSGMGGMGGGMSSGSSMGMGSGMGSGSSSGSGSQSQGMTGVWEQIKTDRLAHLQEAAQIAGNGADVLMDPGLGTLTVSGTPEQIMGIDEWYDGLKTMLTKQVAITVRVWALKFDRESNYGVSPQVAAKQFSKYFVASATPAAIPLIQSQTTPFSFGAQIVKGKMGGTDLSVQALQSLNNATELDERGVVTTNGVPAPFQHGTNTTYVQYAASYLATNAGSSSSQSPGVVMSGFEGSVTPRISDDQIVLNLHFLIQTVLSIDLANSTTGMQLPKTSGTTLTDNIALKNGEMLVLSGYSGDSTSRQMNGVGSPYNWIFGGGGDADTIKNRILITVEAHTL</sequence>
<evidence type="ECO:0000256" key="4">
    <source>
        <dbReference type="RuleBase" id="RU004003"/>
    </source>
</evidence>
<evidence type="ECO:0000256" key="1">
    <source>
        <dbReference type="ARBA" id="ARBA00004370"/>
    </source>
</evidence>
<dbReference type="EMBL" id="JOOY01000153">
    <property type="protein sequence ID" value="OUI97424.1"/>
    <property type="molecule type" value="Genomic_DNA"/>
</dbReference>
<dbReference type="PANTHER" id="PTHR30332">
    <property type="entry name" value="PROBABLE GENERAL SECRETION PATHWAY PROTEIN D"/>
    <property type="match status" value="1"/>
</dbReference>
<dbReference type="InterPro" id="IPR004846">
    <property type="entry name" value="T2SS/T3SS_dom"/>
</dbReference>
<comment type="caution">
    <text evidence="8">The sequence shown here is derived from an EMBL/GenBank/DDBJ whole genome shotgun (WGS) entry which is preliminary data.</text>
</comment>
<proteinExistence type="inferred from homology"/>
<dbReference type="GO" id="GO:0016020">
    <property type="term" value="C:membrane"/>
    <property type="evidence" value="ECO:0007669"/>
    <property type="project" value="UniProtKB-SubCell"/>
</dbReference>
<evidence type="ECO:0000313" key="9">
    <source>
        <dbReference type="Proteomes" id="UP000194999"/>
    </source>
</evidence>
<protein>
    <recommendedName>
        <fullName evidence="7">Type II/III secretion system secretin-like domain-containing protein</fullName>
    </recommendedName>
</protein>
<reference evidence="8 9" key="1">
    <citation type="submission" date="2014-06" db="EMBL/GenBank/DDBJ databases">
        <authorList>
            <person name="Ju J."/>
            <person name="Zhang J."/>
        </authorList>
    </citation>
    <scope>NUCLEOTIDE SEQUENCE [LARGE SCALE GENOMIC DNA]</scope>
    <source>
        <strain evidence="8">DmW_048</strain>
    </source>
</reference>
<accession>A0A252AZI7</accession>
<dbReference type="InterPro" id="IPR050810">
    <property type="entry name" value="Bact_Secretion_Sys_Channel"/>
</dbReference>
<feature type="compositionally biased region" description="Gly residues" evidence="5">
    <location>
        <begin position="226"/>
        <end position="262"/>
    </location>
</feature>
<keyword evidence="2 6" id="KW-0732">Signal</keyword>
<dbReference type="PROSITE" id="PS51257">
    <property type="entry name" value="PROKAR_LIPOPROTEIN"/>
    <property type="match status" value="1"/>
</dbReference>
<evidence type="ECO:0000256" key="5">
    <source>
        <dbReference type="SAM" id="MobiDB-lite"/>
    </source>
</evidence>
<feature type="signal peptide" evidence="6">
    <location>
        <begin position="1"/>
        <end position="20"/>
    </location>
</feature>
<dbReference type="RefSeq" id="WP_094756204.1">
    <property type="nucleotide sequence ID" value="NZ_JOOY01000153.1"/>
</dbReference>
<feature type="region of interest" description="Disordered" evidence="5">
    <location>
        <begin position="226"/>
        <end position="272"/>
    </location>
</feature>
<feature type="chain" id="PRO_5013010326" description="Type II/III secretion system secretin-like domain-containing protein" evidence="6">
    <location>
        <begin position="21"/>
        <end position="571"/>
    </location>
</feature>
<comment type="subcellular location">
    <subcellularLocation>
        <location evidence="1">Membrane</location>
    </subcellularLocation>
</comment>
<evidence type="ECO:0000313" key="8">
    <source>
        <dbReference type="EMBL" id="OUI97424.1"/>
    </source>
</evidence>
<name>A0A252AZI7_9PROT</name>
<gene>
    <name evidence="8" type="ORF">HK15_03305</name>
</gene>